<dbReference type="EMBL" id="JANPWB010000015">
    <property type="protein sequence ID" value="KAJ1087278.1"/>
    <property type="molecule type" value="Genomic_DNA"/>
</dbReference>
<protein>
    <submittedName>
        <fullName evidence="2">Uncharacterized protein</fullName>
    </submittedName>
</protein>
<evidence type="ECO:0000256" key="1">
    <source>
        <dbReference type="SAM" id="MobiDB-lite"/>
    </source>
</evidence>
<gene>
    <name evidence="2" type="ORF">NDU88_000458</name>
</gene>
<reference evidence="2" key="1">
    <citation type="journal article" date="2022" name="bioRxiv">
        <title>Sequencing and chromosome-scale assembly of the giantPleurodeles waltlgenome.</title>
        <authorList>
            <person name="Brown T."/>
            <person name="Elewa A."/>
            <person name="Iarovenko S."/>
            <person name="Subramanian E."/>
            <person name="Araus A.J."/>
            <person name="Petzold A."/>
            <person name="Susuki M."/>
            <person name="Suzuki K.-i.T."/>
            <person name="Hayashi T."/>
            <person name="Toyoda A."/>
            <person name="Oliveira C."/>
            <person name="Osipova E."/>
            <person name="Leigh N.D."/>
            <person name="Simon A."/>
            <person name="Yun M.H."/>
        </authorList>
    </citation>
    <scope>NUCLEOTIDE SEQUENCE</scope>
    <source>
        <strain evidence="2">20211129_DDA</strain>
        <tissue evidence="2">Liver</tissue>
    </source>
</reference>
<evidence type="ECO:0000313" key="2">
    <source>
        <dbReference type="EMBL" id="KAJ1087278.1"/>
    </source>
</evidence>
<accession>A0AAV7L870</accession>
<dbReference type="AlphaFoldDB" id="A0AAV7L870"/>
<evidence type="ECO:0000313" key="3">
    <source>
        <dbReference type="Proteomes" id="UP001066276"/>
    </source>
</evidence>
<name>A0AAV7L870_PLEWA</name>
<comment type="caution">
    <text evidence="2">The sequence shown here is derived from an EMBL/GenBank/DDBJ whole genome shotgun (WGS) entry which is preliminary data.</text>
</comment>
<sequence length="99" mass="10728">MAPKRPRSAPASDAPMLQADFCSLNKLWKMAKTHGIDWALQKLAEGPEKNPQLGPEPHLPKRQRRAPACYRDACLTPGPTSSVQLKTPAGVRGSTQASL</sequence>
<feature type="region of interest" description="Disordered" evidence="1">
    <location>
        <begin position="76"/>
        <end position="99"/>
    </location>
</feature>
<feature type="region of interest" description="Disordered" evidence="1">
    <location>
        <begin position="46"/>
        <end position="65"/>
    </location>
</feature>
<organism evidence="2 3">
    <name type="scientific">Pleurodeles waltl</name>
    <name type="common">Iberian ribbed newt</name>
    <dbReference type="NCBI Taxonomy" id="8319"/>
    <lineage>
        <taxon>Eukaryota</taxon>
        <taxon>Metazoa</taxon>
        <taxon>Chordata</taxon>
        <taxon>Craniata</taxon>
        <taxon>Vertebrata</taxon>
        <taxon>Euteleostomi</taxon>
        <taxon>Amphibia</taxon>
        <taxon>Batrachia</taxon>
        <taxon>Caudata</taxon>
        <taxon>Salamandroidea</taxon>
        <taxon>Salamandridae</taxon>
        <taxon>Pleurodelinae</taxon>
        <taxon>Pleurodeles</taxon>
    </lineage>
</organism>
<dbReference type="Proteomes" id="UP001066276">
    <property type="component" value="Chromosome 11"/>
</dbReference>
<proteinExistence type="predicted"/>
<keyword evidence="3" id="KW-1185">Reference proteome</keyword>